<feature type="compositionally biased region" description="Basic and acidic residues" evidence="1">
    <location>
        <begin position="1073"/>
        <end position="1094"/>
    </location>
</feature>
<feature type="compositionally biased region" description="Low complexity" evidence="1">
    <location>
        <begin position="400"/>
        <end position="409"/>
    </location>
</feature>
<dbReference type="GO" id="GO:0061630">
    <property type="term" value="F:ubiquitin protein ligase activity"/>
    <property type="evidence" value="ECO:0007669"/>
    <property type="project" value="TreeGrafter"/>
</dbReference>
<dbReference type="Proteomes" id="UP001176521">
    <property type="component" value="Unassembled WGS sequence"/>
</dbReference>
<feature type="compositionally biased region" description="Polar residues" evidence="1">
    <location>
        <begin position="963"/>
        <end position="983"/>
    </location>
</feature>
<feature type="compositionally biased region" description="Polar residues" evidence="1">
    <location>
        <begin position="516"/>
        <end position="533"/>
    </location>
</feature>
<sequence length="1556" mass="166119">MASLEATRPGSQASAPPSTSRTTESASLPRALSPPPARPVSPLAGRQPRHQALSLPAVPDHEPDAPSSALSGSLYDRRQQTQQHSRSAIGKLRLPPNRLSTGSGVALAGVAGRTQQPLTAPHASPAMAIGRGQAVNQDDDEVEEVLEELDDEPEAVLANIQSEQSAACDVGASCLAVQSAALAALRSCIYAMLNLSMPEGNTDSSNPVTTVQILNQVLQSTYSYSTAPGSASTLPTLTRQLNQVAAQQPLLANSEDLALSQALLRLLSALSAARDAPLPPPAAPAATSLRPRSVDERPSSSGGHQQQESDFPISAQSSPLSPPMSTIHSTSGSDSGIVSRAGHESGHAGIARRGSMTTVASSPAASDELRDPFAETRFQDEFSVLLRRIQTLSSFVPDAGSSSKSSTGSAFDNEGSSRPPSVSSFTGRAKSSGGAESKAEPWSQLRASMAQVREMSTARKRSSVPGSRTHSFLESPMSPTLHSQHLSKGQSRSRSASRRGSFSSINSPSNILDGHPTSQSDALLLTNPTGGVRSSSSSGRQSTQSLCSSTFSMNGNLADFSAAPTATLAGMKPTNEYRTSISSTTDVSSSTAPPKYSMDSLVDPYLGGVSSPPDGKRAELPAYTGTPVFRTASEEKLALSRPSLESMSSGHGSLTQELESRRKPKRTLASDLDAIENGIERLFALSPQLTDQRAVHRPRRRSAASEPGTSQAGLGSATGSSLGHARGKQRMIDIDSAEDELARQATLQEVADKLSRPGMVRLEDQRAAPPRLSIASTSGKPLTREQSPISSSVKADLAYEKAAGSTHSRSLSQRLADVVSFKRPSAQRRNPPSPLLISAEHEVHTTTSSPKTARAPERSRISHEPVYIGGLRAEPKTARERRADPEDLFDTIDAMARATGRSLDDQRVVMKPRFNAAAKKLGLDQSQPRNLEEDDDDLLEQLMKSSSRSRLADQEAEFRPRHSTQVSKSIGHSPANSIWSNPPLSAPALEADIQGHGRSATGLTPSFHKDGAAQKLSHRATSSVPVAVLQPLSSGAATEPGPSHLKPASLAAASALRGWEQMQDPSSSPRGEGAQHEESNERALNVKEDDKIEPSDGDEALAAEGDFQERLSEATSASGSLSPAVKTHATSAALVLSFRVDFVAETQPGLRSMQVLLRVPDPSSPATTTIMSNATYSVPANDTTTLQILHTSTDNSRHNHTFRLPSPATAGHGIVTAEVDHGSIRLQLATRTGLNGHERVTDTLPLSHTFFSDIKSEGIFCDACGGVLATWSPAVTYRALPSDHWEELIESWMCHSDQRLHESIIKGRDAIQRSGADAERDEVWVGDFHLAVSLHKALGVRISDAMPSVDSERPSEERAAMCRHCGLRIGHELRDIAHSDSSGSAVRFMKVAIRPLTPRLSNLPSNLSVVVSNQMSSLADMYGTRHFDLFDSDSDGADPICQLWLFTPRCRFALDPAGSWLDKLWRRHVDGVGAEKEVAPAPGAVVFTAAKVLYRPRMDSATTAAESASLQLRRTERLEYPSPICAHLMDTLRRSTEVYPPSRRAFGPWMVGWLEI</sequence>
<feature type="compositionally biased region" description="Polar residues" evidence="1">
    <location>
        <begin position="643"/>
        <end position="657"/>
    </location>
</feature>
<feature type="compositionally biased region" description="Polar residues" evidence="1">
    <location>
        <begin position="414"/>
        <end position="426"/>
    </location>
</feature>
<evidence type="ECO:0000313" key="3">
    <source>
        <dbReference type="Proteomes" id="UP001176521"/>
    </source>
</evidence>
<reference evidence="2" key="1">
    <citation type="journal article" date="2023" name="PhytoFront">
        <title>Draft Genome Resources of Seven Strains of Tilletia horrida, Causal Agent of Kernel Smut of Rice.</title>
        <authorList>
            <person name="Khanal S."/>
            <person name="Antony Babu S."/>
            <person name="Zhou X.G."/>
        </authorList>
    </citation>
    <scope>NUCLEOTIDE SEQUENCE</scope>
    <source>
        <strain evidence="2">TX3</strain>
    </source>
</reference>
<dbReference type="GO" id="GO:0051865">
    <property type="term" value="P:protein autoubiquitination"/>
    <property type="evidence" value="ECO:0007669"/>
    <property type="project" value="TreeGrafter"/>
</dbReference>
<feature type="region of interest" description="Disordered" evidence="1">
    <location>
        <begin position="1058"/>
        <end position="1097"/>
    </location>
</feature>
<dbReference type="EMBL" id="JAPDMQ010000245">
    <property type="protein sequence ID" value="KAK0529361.1"/>
    <property type="molecule type" value="Genomic_DNA"/>
</dbReference>
<feature type="region of interest" description="Disordered" evidence="1">
    <location>
        <begin position="639"/>
        <end position="665"/>
    </location>
</feature>
<dbReference type="GO" id="GO:0031624">
    <property type="term" value="F:ubiquitin conjugating enzyme binding"/>
    <property type="evidence" value="ECO:0007669"/>
    <property type="project" value="TreeGrafter"/>
</dbReference>
<feature type="compositionally biased region" description="Basic and acidic residues" evidence="1">
    <location>
        <begin position="854"/>
        <end position="863"/>
    </location>
</feature>
<accession>A0AAN6GBF1</accession>
<feature type="region of interest" description="Disordered" evidence="1">
    <location>
        <begin position="946"/>
        <end position="983"/>
    </location>
</feature>
<dbReference type="GO" id="GO:0000209">
    <property type="term" value="P:protein polyubiquitination"/>
    <property type="evidence" value="ECO:0007669"/>
    <property type="project" value="TreeGrafter"/>
</dbReference>
<feature type="compositionally biased region" description="Polar residues" evidence="1">
    <location>
        <begin position="355"/>
        <end position="364"/>
    </location>
</feature>
<feature type="compositionally biased region" description="Low complexity" evidence="1">
    <location>
        <begin position="708"/>
        <end position="723"/>
    </location>
</feature>
<feature type="compositionally biased region" description="Basic and acidic residues" evidence="1">
    <location>
        <begin position="756"/>
        <end position="766"/>
    </location>
</feature>
<dbReference type="Pfam" id="PF09814">
    <property type="entry name" value="HECT_2"/>
    <property type="match status" value="1"/>
</dbReference>
<organism evidence="2 3">
    <name type="scientific">Tilletia horrida</name>
    <dbReference type="NCBI Taxonomy" id="155126"/>
    <lineage>
        <taxon>Eukaryota</taxon>
        <taxon>Fungi</taxon>
        <taxon>Dikarya</taxon>
        <taxon>Basidiomycota</taxon>
        <taxon>Ustilaginomycotina</taxon>
        <taxon>Exobasidiomycetes</taxon>
        <taxon>Tilletiales</taxon>
        <taxon>Tilletiaceae</taxon>
        <taxon>Tilletia</taxon>
    </lineage>
</organism>
<dbReference type="GO" id="GO:0000151">
    <property type="term" value="C:ubiquitin ligase complex"/>
    <property type="evidence" value="ECO:0007669"/>
    <property type="project" value="TreeGrafter"/>
</dbReference>
<dbReference type="GO" id="GO:0030332">
    <property type="term" value="F:cyclin binding"/>
    <property type="evidence" value="ECO:0007669"/>
    <property type="project" value="TreeGrafter"/>
</dbReference>
<keyword evidence="3" id="KW-1185">Reference proteome</keyword>
<dbReference type="PANTHER" id="PTHR31531">
    <property type="entry name" value="E3 UBIQUITIN-PROTEIN LIGASE E3D FAMILY MEMBER"/>
    <property type="match status" value="1"/>
</dbReference>
<feature type="region of interest" description="Disordered" evidence="1">
    <location>
        <begin position="756"/>
        <end position="792"/>
    </location>
</feature>
<protein>
    <submittedName>
        <fullName evidence="2">Uncharacterized protein</fullName>
    </submittedName>
</protein>
<feature type="compositionally biased region" description="Polar residues" evidence="1">
    <location>
        <begin position="774"/>
        <end position="792"/>
    </location>
</feature>
<dbReference type="GO" id="GO:0005829">
    <property type="term" value="C:cytosol"/>
    <property type="evidence" value="ECO:0007669"/>
    <property type="project" value="TreeGrafter"/>
</dbReference>
<feature type="compositionally biased region" description="Low complexity" evidence="1">
    <location>
        <begin position="492"/>
        <end position="509"/>
    </location>
</feature>
<dbReference type="GO" id="GO:0043161">
    <property type="term" value="P:proteasome-mediated ubiquitin-dependent protein catabolic process"/>
    <property type="evidence" value="ECO:0007669"/>
    <property type="project" value="TreeGrafter"/>
</dbReference>
<feature type="compositionally biased region" description="Basic and acidic residues" evidence="1">
    <location>
        <begin position="950"/>
        <end position="960"/>
    </location>
</feature>
<evidence type="ECO:0000313" key="2">
    <source>
        <dbReference type="EMBL" id="KAK0529361.1"/>
    </source>
</evidence>
<gene>
    <name evidence="2" type="ORF">OC842_004255</name>
</gene>
<feature type="region of interest" description="Disordered" evidence="1">
    <location>
        <begin position="690"/>
        <end position="727"/>
    </location>
</feature>
<feature type="region of interest" description="Disordered" evidence="1">
    <location>
        <begin position="396"/>
        <end position="547"/>
    </location>
</feature>
<comment type="caution">
    <text evidence="2">The sequence shown here is derived from an EMBL/GenBank/DDBJ whole genome shotgun (WGS) entry which is preliminary data.</text>
</comment>
<evidence type="ECO:0000256" key="1">
    <source>
        <dbReference type="SAM" id="MobiDB-lite"/>
    </source>
</evidence>
<feature type="compositionally biased region" description="Polar residues" evidence="1">
    <location>
        <begin position="464"/>
        <end position="490"/>
    </location>
</feature>
<proteinExistence type="predicted"/>
<dbReference type="GO" id="GO:0006513">
    <property type="term" value="P:protein monoubiquitination"/>
    <property type="evidence" value="ECO:0007669"/>
    <property type="project" value="TreeGrafter"/>
</dbReference>
<feature type="compositionally biased region" description="Polar residues" evidence="1">
    <location>
        <begin position="9"/>
        <end position="24"/>
    </location>
</feature>
<feature type="region of interest" description="Disordered" evidence="1">
    <location>
        <begin position="1"/>
        <end position="100"/>
    </location>
</feature>
<dbReference type="InterPro" id="IPR019193">
    <property type="entry name" value="UBQ-conj_enz_E2-bd_prot"/>
</dbReference>
<dbReference type="PANTHER" id="PTHR31531:SF2">
    <property type="entry name" value="E3 UBIQUITIN-PROTEIN LIGASE E3D"/>
    <property type="match status" value="1"/>
</dbReference>
<name>A0AAN6GBF1_9BASI</name>
<feature type="compositionally biased region" description="Polar residues" evidence="1">
    <location>
        <begin position="299"/>
        <end position="336"/>
    </location>
</feature>
<feature type="compositionally biased region" description="Low complexity" evidence="1">
    <location>
        <begin position="534"/>
        <end position="547"/>
    </location>
</feature>
<feature type="region of interest" description="Disordered" evidence="1">
    <location>
        <begin position="996"/>
        <end position="1019"/>
    </location>
</feature>
<dbReference type="GO" id="GO:0005634">
    <property type="term" value="C:nucleus"/>
    <property type="evidence" value="ECO:0007669"/>
    <property type="project" value="TreeGrafter"/>
</dbReference>
<feature type="region of interest" description="Disordered" evidence="1">
    <location>
        <begin position="274"/>
        <end position="368"/>
    </location>
</feature>
<feature type="region of interest" description="Disordered" evidence="1">
    <location>
        <begin position="822"/>
        <end position="864"/>
    </location>
</feature>